<keyword evidence="3" id="KW-0001">2Fe-2S</keyword>
<dbReference type="PROSITE" id="PS51384">
    <property type="entry name" value="FAD_FR"/>
    <property type="match status" value="1"/>
</dbReference>
<dbReference type="PANTHER" id="PTHR47354:SF8">
    <property type="entry name" value="1,2-PHENYLACETYL-COA EPOXIDASE, SUBUNIT E"/>
    <property type="match status" value="1"/>
</dbReference>
<dbReference type="Pfam" id="PF00111">
    <property type="entry name" value="Fer2"/>
    <property type="match status" value="1"/>
</dbReference>
<protein>
    <submittedName>
        <fullName evidence="11">1,2-phenylacetyl-CoA epoxidase subunit PaaE</fullName>
        <ecNumber evidence="11">1.14.13.149</ecNumber>
    </submittedName>
</protein>
<keyword evidence="7" id="KW-0408">Iron</keyword>
<proteinExistence type="predicted"/>
<keyword evidence="5" id="KW-0274">FAD</keyword>
<gene>
    <name evidence="11" type="primary">paaE</name>
    <name evidence="11" type="ORF">ACFPOE_22605</name>
</gene>
<dbReference type="Gene3D" id="3.40.50.80">
    <property type="entry name" value="Nucleotide-binding domain of ferredoxin-NADP reductase (FNR) module"/>
    <property type="match status" value="1"/>
</dbReference>
<evidence type="ECO:0000313" key="11">
    <source>
        <dbReference type="EMBL" id="MFC5500351.1"/>
    </source>
</evidence>
<keyword evidence="12" id="KW-1185">Reference proteome</keyword>
<dbReference type="InterPro" id="IPR008333">
    <property type="entry name" value="Cbr1-like_FAD-bd_dom"/>
</dbReference>
<evidence type="ECO:0000256" key="2">
    <source>
        <dbReference type="ARBA" id="ARBA00022630"/>
    </source>
</evidence>
<dbReference type="RefSeq" id="WP_376852603.1">
    <property type="nucleotide sequence ID" value="NZ_JBHSMF010000015.1"/>
</dbReference>
<dbReference type="InterPro" id="IPR017927">
    <property type="entry name" value="FAD-bd_FR_type"/>
</dbReference>
<dbReference type="Gene3D" id="3.10.20.30">
    <property type="match status" value="1"/>
</dbReference>
<evidence type="ECO:0000259" key="10">
    <source>
        <dbReference type="PROSITE" id="PS51384"/>
    </source>
</evidence>
<accession>A0ABW0NK52</accession>
<dbReference type="InterPro" id="IPR017938">
    <property type="entry name" value="Riboflavin_synthase-like_b-brl"/>
</dbReference>
<evidence type="ECO:0000256" key="8">
    <source>
        <dbReference type="ARBA" id="ARBA00023014"/>
    </source>
</evidence>
<sequence>MAVHFHPLRIARVSPEAAGAVAITFAVPAALRAEFDFLPGQFLTLRTTLDGKEERRSYSICSPRQRFLRDGEIEVGIKPVDGGRFSRWAVQALQAGESVEVLPPQGRFTPKVAAARHRVGFAAGSGITPLLSIIASTLEQQPDSSFTLVYGNQRMNTIMFNEALQDLKDRYPARLTLLHLLSRQPQETALLNGRIDQAKVDELLRTLLPVAAIDEAFLCGPEGMIDAAQAALLAAGLAPERVHAERFHPDGALAAPAPRPAAAAASHAAGAAQAPTRLQVVLDGKTHSLAMGPQDRVLDVALEAGLDLPYSCKGGVCCTCRARILEGRAEMERNYTLEPAEIEQGFVLTCQARPLTSTLTVSYDER</sequence>
<comment type="caution">
    <text evidence="11">The sequence shown here is derived from an EMBL/GenBank/DDBJ whole genome shotgun (WGS) entry which is preliminary data.</text>
</comment>
<feature type="domain" description="2Fe-2S ferredoxin-type" evidence="9">
    <location>
        <begin position="276"/>
        <end position="366"/>
    </location>
</feature>
<dbReference type="InterPro" id="IPR011884">
    <property type="entry name" value="PaaE"/>
</dbReference>
<keyword evidence="4" id="KW-0479">Metal-binding</keyword>
<dbReference type="InterPro" id="IPR001041">
    <property type="entry name" value="2Fe-2S_ferredoxin-type"/>
</dbReference>
<evidence type="ECO:0000256" key="1">
    <source>
        <dbReference type="ARBA" id="ARBA00001974"/>
    </source>
</evidence>
<evidence type="ECO:0000259" key="9">
    <source>
        <dbReference type="PROSITE" id="PS51085"/>
    </source>
</evidence>
<dbReference type="SUPFAM" id="SSF52343">
    <property type="entry name" value="Ferredoxin reductase-like, C-terminal NADP-linked domain"/>
    <property type="match status" value="1"/>
</dbReference>
<keyword evidence="2" id="KW-0285">Flavoprotein</keyword>
<evidence type="ECO:0000256" key="3">
    <source>
        <dbReference type="ARBA" id="ARBA00022714"/>
    </source>
</evidence>
<dbReference type="Pfam" id="PF00175">
    <property type="entry name" value="NAD_binding_1"/>
    <property type="match status" value="1"/>
</dbReference>
<dbReference type="Pfam" id="PF00970">
    <property type="entry name" value="FAD_binding_6"/>
    <property type="match status" value="1"/>
</dbReference>
<dbReference type="EC" id="1.14.13.149" evidence="11"/>
<dbReference type="InterPro" id="IPR001433">
    <property type="entry name" value="OxRdtase_FAD/NAD-bd"/>
</dbReference>
<dbReference type="Gene3D" id="2.40.30.10">
    <property type="entry name" value="Translation factors"/>
    <property type="match status" value="1"/>
</dbReference>
<dbReference type="GO" id="GO:0097266">
    <property type="term" value="F:phenylacetyl-CoA 1,2-epoxidase activity"/>
    <property type="evidence" value="ECO:0007669"/>
    <property type="project" value="UniProtKB-EC"/>
</dbReference>
<dbReference type="SUPFAM" id="SSF63380">
    <property type="entry name" value="Riboflavin synthase domain-like"/>
    <property type="match status" value="1"/>
</dbReference>
<dbReference type="NCBIfam" id="TIGR02160">
    <property type="entry name" value="PA_CoA_Oxy5"/>
    <property type="match status" value="1"/>
</dbReference>
<evidence type="ECO:0000256" key="4">
    <source>
        <dbReference type="ARBA" id="ARBA00022723"/>
    </source>
</evidence>
<dbReference type="CDD" id="cd00207">
    <property type="entry name" value="fer2"/>
    <property type="match status" value="1"/>
</dbReference>
<dbReference type="InterPro" id="IPR039261">
    <property type="entry name" value="FNR_nucleotide-bd"/>
</dbReference>
<dbReference type="EMBL" id="JBHSMF010000015">
    <property type="protein sequence ID" value="MFC5500351.1"/>
    <property type="molecule type" value="Genomic_DNA"/>
</dbReference>
<dbReference type="PRINTS" id="PR00410">
    <property type="entry name" value="PHEHYDRXLASE"/>
</dbReference>
<evidence type="ECO:0000256" key="6">
    <source>
        <dbReference type="ARBA" id="ARBA00023002"/>
    </source>
</evidence>
<dbReference type="InterPro" id="IPR012675">
    <property type="entry name" value="Beta-grasp_dom_sf"/>
</dbReference>
<organism evidence="11 12">
    <name type="scientific">Caenimonas terrae</name>
    <dbReference type="NCBI Taxonomy" id="696074"/>
    <lineage>
        <taxon>Bacteria</taxon>
        <taxon>Pseudomonadati</taxon>
        <taxon>Pseudomonadota</taxon>
        <taxon>Betaproteobacteria</taxon>
        <taxon>Burkholderiales</taxon>
        <taxon>Comamonadaceae</taxon>
        <taxon>Caenimonas</taxon>
    </lineage>
</organism>
<reference evidence="12" key="1">
    <citation type="journal article" date="2019" name="Int. J. Syst. Evol. Microbiol.">
        <title>The Global Catalogue of Microorganisms (GCM) 10K type strain sequencing project: providing services to taxonomists for standard genome sequencing and annotation.</title>
        <authorList>
            <consortium name="The Broad Institute Genomics Platform"/>
            <consortium name="The Broad Institute Genome Sequencing Center for Infectious Disease"/>
            <person name="Wu L."/>
            <person name="Ma J."/>
        </authorList>
    </citation>
    <scope>NUCLEOTIDE SEQUENCE [LARGE SCALE GENOMIC DNA]</scope>
    <source>
        <strain evidence="12">CCUG 57401</strain>
    </source>
</reference>
<dbReference type="Proteomes" id="UP001596037">
    <property type="component" value="Unassembled WGS sequence"/>
</dbReference>
<feature type="domain" description="FAD-binding FR-type" evidence="10">
    <location>
        <begin position="3"/>
        <end position="111"/>
    </location>
</feature>
<keyword evidence="6 11" id="KW-0560">Oxidoreductase</keyword>
<dbReference type="SUPFAM" id="SSF54292">
    <property type="entry name" value="2Fe-2S ferredoxin-like"/>
    <property type="match status" value="1"/>
</dbReference>
<dbReference type="InterPro" id="IPR036010">
    <property type="entry name" value="2Fe-2S_ferredoxin-like_sf"/>
</dbReference>
<evidence type="ECO:0000313" key="12">
    <source>
        <dbReference type="Proteomes" id="UP001596037"/>
    </source>
</evidence>
<dbReference type="InterPro" id="IPR050415">
    <property type="entry name" value="MRET"/>
</dbReference>
<dbReference type="PANTHER" id="PTHR47354">
    <property type="entry name" value="NADH OXIDOREDUCTASE HCR"/>
    <property type="match status" value="1"/>
</dbReference>
<comment type="cofactor">
    <cofactor evidence="1">
        <name>FAD</name>
        <dbReference type="ChEBI" id="CHEBI:57692"/>
    </cofactor>
</comment>
<evidence type="ECO:0000256" key="5">
    <source>
        <dbReference type="ARBA" id="ARBA00022827"/>
    </source>
</evidence>
<dbReference type="CDD" id="cd06214">
    <property type="entry name" value="PA_degradation_oxidoreductase_like"/>
    <property type="match status" value="1"/>
</dbReference>
<evidence type="ECO:0000256" key="7">
    <source>
        <dbReference type="ARBA" id="ARBA00023004"/>
    </source>
</evidence>
<dbReference type="PROSITE" id="PS51085">
    <property type="entry name" value="2FE2S_FER_2"/>
    <property type="match status" value="1"/>
</dbReference>
<name>A0ABW0NK52_9BURK</name>
<keyword evidence="8" id="KW-0411">Iron-sulfur</keyword>